<feature type="transmembrane region" description="Helical" evidence="8">
    <location>
        <begin position="144"/>
        <end position="166"/>
    </location>
</feature>
<evidence type="ECO:0000256" key="3">
    <source>
        <dbReference type="ARBA" id="ARBA00022448"/>
    </source>
</evidence>
<feature type="domain" description="Major facilitator superfamily (MFS) profile" evidence="9">
    <location>
        <begin position="20"/>
        <end position="401"/>
    </location>
</feature>
<evidence type="ECO:0000256" key="6">
    <source>
        <dbReference type="ARBA" id="ARBA00022989"/>
    </source>
</evidence>
<comment type="similarity">
    <text evidence="2">Belongs to the major facilitator superfamily.</text>
</comment>
<feature type="transmembrane region" description="Helical" evidence="8">
    <location>
        <begin position="381"/>
        <end position="400"/>
    </location>
</feature>
<feature type="transmembrane region" description="Helical" evidence="8">
    <location>
        <begin position="228"/>
        <end position="249"/>
    </location>
</feature>
<evidence type="ECO:0000313" key="10">
    <source>
        <dbReference type="EMBL" id="TKV60221.1"/>
    </source>
</evidence>
<dbReference type="CDD" id="cd17324">
    <property type="entry name" value="MFS_NepI_like"/>
    <property type="match status" value="1"/>
</dbReference>
<evidence type="ECO:0000256" key="5">
    <source>
        <dbReference type="ARBA" id="ARBA00022692"/>
    </source>
</evidence>
<feature type="transmembrane region" description="Helical" evidence="8">
    <location>
        <begin position="61"/>
        <end position="81"/>
    </location>
</feature>
<keyword evidence="4" id="KW-1003">Cell membrane</keyword>
<name>A0A4U6QIZ5_9ACTN</name>
<dbReference type="Pfam" id="PF07690">
    <property type="entry name" value="MFS_1"/>
    <property type="match status" value="1"/>
</dbReference>
<dbReference type="GO" id="GO:0005886">
    <property type="term" value="C:plasma membrane"/>
    <property type="evidence" value="ECO:0007669"/>
    <property type="project" value="UniProtKB-SubCell"/>
</dbReference>
<dbReference type="InterPro" id="IPR011701">
    <property type="entry name" value="MFS"/>
</dbReference>
<dbReference type="PROSITE" id="PS50850">
    <property type="entry name" value="MFS"/>
    <property type="match status" value="1"/>
</dbReference>
<evidence type="ECO:0000259" key="9">
    <source>
        <dbReference type="PROSITE" id="PS50850"/>
    </source>
</evidence>
<sequence>MSASPVGGDPSPPLAPGSPQWRHFTMALFLAGFASFVLIFSPQAFLAAISADLDVSPGTAAGTVSAAALGVAVGVLGWAGISDRTGRVRAMRWSLLAGVTLAAIVPVLPTIELILAVRFLEGVLVGAAPAVGMAHIAERVSGPAAVRAAGTFIAGNTFGGLVGRLLSGAAAEIGGWRLAFLTSTVAAALAAAAFLYLTRGPSTGRPAPAASIRAGAVANLRDPFMVTLYLLGFLLMGSFGVVYNFLGYHLQEQPFGLSAAVASSVFLVYLAGTLAASRSGLLAARLGTTGALFAGIAAMLCSLAAMASSSLVLTIGGLILFTVGCFTAHPLASGLTGRSARTGRSQATALYQIAWLSGISVFGWLGGIVFASGGWGATLRLVAGMCVVAVLLAGVGGLLARRRRPA</sequence>
<evidence type="ECO:0000256" key="1">
    <source>
        <dbReference type="ARBA" id="ARBA00004651"/>
    </source>
</evidence>
<evidence type="ECO:0000256" key="7">
    <source>
        <dbReference type="ARBA" id="ARBA00023136"/>
    </source>
</evidence>
<dbReference type="AlphaFoldDB" id="A0A4U6QIZ5"/>
<evidence type="ECO:0000256" key="8">
    <source>
        <dbReference type="SAM" id="Phobius"/>
    </source>
</evidence>
<feature type="transmembrane region" description="Helical" evidence="8">
    <location>
        <begin position="353"/>
        <end position="375"/>
    </location>
</feature>
<dbReference type="PANTHER" id="PTHR43271">
    <property type="entry name" value="BLL2771 PROTEIN"/>
    <property type="match status" value="1"/>
</dbReference>
<dbReference type="Gene3D" id="1.20.1250.20">
    <property type="entry name" value="MFS general substrate transporter like domains"/>
    <property type="match status" value="1"/>
</dbReference>
<comment type="caution">
    <text evidence="10">The sequence shown here is derived from an EMBL/GenBank/DDBJ whole genome shotgun (WGS) entry which is preliminary data.</text>
</comment>
<feature type="transmembrane region" description="Helical" evidence="8">
    <location>
        <begin position="311"/>
        <end position="332"/>
    </location>
</feature>
<accession>A0A4U6QIZ5</accession>
<comment type="subcellular location">
    <subcellularLocation>
        <location evidence="1">Cell membrane</location>
        <topology evidence="1">Multi-pass membrane protein</topology>
    </subcellularLocation>
</comment>
<evidence type="ECO:0000313" key="11">
    <source>
        <dbReference type="Proteomes" id="UP000306985"/>
    </source>
</evidence>
<proteinExistence type="inferred from homology"/>
<feature type="transmembrane region" description="Helical" evidence="8">
    <location>
        <begin position="27"/>
        <end position="49"/>
    </location>
</feature>
<dbReference type="EMBL" id="SZZH01000001">
    <property type="protein sequence ID" value="TKV60221.1"/>
    <property type="molecule type" value="Genomic_DNA"/>
</dbReference>
<dbReference type="GO" id="GO:0022857">
    <property type="term" value="F:transmembrane transporter activity"/>
    <property type="evidence" value="ECO:0007669"/>
    <property type="project" value="InterPro"/>
</dbReference>
<dbReference type="InterPro" id="IPR036259">
    <property type="entry name" value="MFS_trans_sf"/>
</dbReference>
<dbReference type="InterPro" id="IPR020846">
    <property type="entry name" value="MFS_dom"/>
</dbReference>
<dbReference type="PANTHER" id="PTHR43271:SF1">
    <property type="entry name" value="INNER MEMBRANE TRANSPORT PROTEIN YNFM"/>
    <property type="match status" value="1"/>
</dbReference>
<feature type="transmembrane region" description="Helical" evidence="8">
    <location>
        <begin position="282"/>
        <end position="305"/>
    </location>
</feature>
<dbReference type="Proteomes" id="UP000306985">
    <property type="component" value="Unassembled WGS sequence"/>
</dbReference>
<evidence type="ECO:0000256" key="2">
    <source>
        <dbReference type="ARBA" id="ARBA00008335"/>
    </source>
</evidence>
<keyword evidence="5 8" id="KW-0812">Transmembrane</keyword>
<feature type="transmembrane region" description="Helical" evidence="8">
    <location>
        <begin position="93"/>
        <end position="111"/>
    </location>
</feature>
<feature type="transmembrane region" description="Helical" evidence="8">
    <location>
        <begin position="255"/>
        <end position="275"/>
    </location>
</feature>
<feature type="transmembrane region" description="Helical" evidence="8">
    <location>
        <begin position="178"/>
        <end position="197"/>
    </location>
</feature>
<reference evidence="10 11" key="1">
    <citation type="submission" date="2019-05" db="EMBL/GenBank/DDBJ databases">
        <title>Nakamurella sp. N5BH11, whole genome shotgun sequence.</title>
        <authorList>
            <person name="Tuo L."/>
        </authorList>
    </citation>
    <scope>NUCLEOTIDE SEQUENCE [LARGE SCALE GENOMIC DNA]</scope>
    <source>
        <strain evidence="10 11">N5BH11</strain>
    </source>
</reference>
<keyword evidence="11" id="KW-1185">Reference proteome</keyword>
<evidence type="ECO:0000256" key="4">
    <source>
        <dbReference type="ARBA" id="ARBA00022475"/>
    </source>
</evidence>
<keyword evidence="6 8" id="KW-1133">Transmembrane helix</keyword>
<dbReference type="SUPFAM" id="SSF103473">
    <property type="entry name" value="MFS general substrate transporter"/>
    <property type="match status" value="1"/>
</dbReference>
<organism evidence="10 11">
    <name type="scientific">Nakamurella flava</name>
    <dbReference type="NCBI Taxonomy" id="2576308"/>
    <lineage>
        <taxon>Bacteria</taxon>
        <taxon>Bacillati</taxon>
        <taxon>Actinomycetota</taxon>
        <taxon>Actinomycetes</taxon>
        <taxon>Nakamurellales</taxon>
        <taxon>Nakamurellaceae</taxon>
        <taxon>Nakamurella</taxon>
    </lineage>
</organism>
<dbReference type="RefSeq" id="WP_137447524.1">
    <property type="nucleotide sequence ID" value="NZ_SZZH01000001.1"/>
</dbReference>
<keyword evidence="3" id="KW-0813">Transport</keyword>
<dbReference type="OrthoDB" id="63984at2"/>
<protein>
    <submittedName>
        <fullName evidence="10">MFS transporter</fullName>
    </submittedName>
</protein>
<gene>
    <name evidence="10" type="ORF">FDO65_00335</name>
</gene>
<keyword evidence="7 8" id="KW-0472">Membrane</keyword>